<organism evidence="2 3">
    <name type="scientific">Phytophthora fragariae</name>
    <dbReference type="NCBI Taxonomy" id="53985"/>
    <lineage>
        <taxon>Eukaryota</taxon>
        <taxon>Sar</taxon>
        <taxon>Stramenopiles</taxon>
        <taxon>Oomycota</taxon>
        <taxon>Peronosporomycetes</taxon>
        <taxon>Peronosporales</taxon>
        <taxon>Peronosporaceae</taxon>
        <taxon>Phytophthora</taxon>
    </lineage>
</organism>
<comment type="caution">
    <text evidence="2">The sequence shown here is derived from an EMBL/GenBank/DDBJ whole genome shotgun (WGS) entry which is preliminary data.</text>
</comment>
<dbReference type="EMBL" id="QXGD01000143">
    <property type="protein sequence ID" value="KAE9250814.1"/>
    <property type="molecule type" value="Genomic_DNA"/>
</dbReference>
<evidence type="ECO:0000313" key="2">
    <source>
        <dbReference type="EMBL" id="KAE9250814.1"/>
    </source>
</evidence>
<dbReference type="PANTHER" id="PTHR35796">
    <property type="entry name" value="HYPOTHETICAL CYTOSOLIC PROTEIN"/>
    <property type="match status" value="1"/>
</dbReference>
<feature type="compositionally biased region" description="Low complexity" evidence="1">
    <location>
        <begin position="412"/>
        <end position="424"/>
    </location>
</feature>
<protein>
    <submittedName>
        <fullName evidence="2">Uncharacterized protein</fullName>
    </submittedName>
</protein>
<feature type="region of interest" description="Disordered" evidence="1">
    <location>
        <begin position="403"/>
        <end position="437"/>
    </location>
</feature>
<dbReference type="PANTHER" id="PTHR35796:SF3">
    <property type="entry name" value="BHLH DOMAIN-CONTAINING PROTEIN"/>
    <property type="match status" value="1"/>
</dbReference>
<gene>
    <name evidence="2" type="ORF">PF002_g4594</name>
</gene>
<proteinExistence type="predicted"/>
<evidence type="ECO:0000256" key="1">
    <source>
        <dbReference type="SAM" id="MobiDB-lite"/>
    </source>
</evidence>
<reference evidence="2 3" key="1">
    <citation type="submission" date="2018-08" db="EMBL/GenBank/DDBJ databases">
        <title>Genomic investigation of the strawberry pathogen Phytophthora fragariae indicates pathogenicity is determined by transcriptional variation in three key races.</title>
        <authorList>
            <person name="Adams T.M."/>
            <person name="Armitage A.D."/>
            <person name="Sobczyk M.K."/>
            <person name="Bates H.J."/>
            <person name="Dunwell J.M."/>
            <person name="Nellist C.F."/>
            <person name="Harrison R.J."/>
        </authorList>
    </citation>
    <scope>NUCLEOTIDE SEQUENCE [LARGE SCALE GENOMIC DNA]</scope>
    <source>
        <strain evidence="2 3">BC-1</strain>
    </source>
</reference>
<name>A0A6A4A8W2_9STRA</name>
<sequence>MWEAIAARQLRRRLQSEEENAKLRNMLQIQMHEARNLKRVLKRRTKIDLMEDMLGMKRHKMLDDCIPEDNAQVFEDLLRDIDELYVGTEALFAEKGLYDLPCPGRHREARRHVTDGLFLEIMERRLVPFDIRTTEKAMYKTTRQIGFQETISVGDLADRVQFHSHHIEESSNTIKTSVFAEASNVGDVRGAHFRKVVQRYVEKDRVVFVCKMLMEPVLFEAGKPSGFHTRATLRIVLKDEAAQSAMGKHATRIESHFSATRNPAFDCHFSIRFESLVASVPPQKMPQNEVETLEAALNFISQYELSSAAPTDAVDLTLAFEHSHKLNKAHSLEVPEQRHAFTYSHSLEVPNDEVAVATAAFDAGLHAAEEFLEDFNVEKELFNATDSELQDVLSLSVRPTMTTPFPSRGDKTATASAATLSPTSGPRRRRVSKKEEISELRDTVAELSQQLDELQTYSAPNSPDMYVRSIVSQPESLWQQIAARQLVLRQQAEEANAQLRTIMENRVRQTKNLKRMLSRRNDSETLELIGLKRRKQIYRRGTPPKDNEEVFAKLLQGTDELYVGLDKLFADQGMPQVPCPGRKRQVQRNAVNGAIVVLLDKNQVPFDLEKTGRAVWKLLAQRHRQDGPYKHGRIDCESQQTGNTVTNFVSFTCVAGNLTSLLQVREVARKYVTDERAVFICRSIMEPTNQGESVGLKFHETMTVVVSRGEPLSSGQETTIIESYLCATRQDEGTEMARKFRGKVYVDIAIEGWEQALASNKQDIENLLFEEAIRVR</sequence>
<accession>A0A6A4A8W2</accession>
<dbReference type="Proteomes" id="UP000440367">
    <property type="component" value="Unassembled WGS sequence"/>
</dbReference>
<evidence type="ECO:0000313" key="3">
    <source>
        <dbReference type="Proteomes" id="UP000440367"/>
    </source>
</evidence>
<dbReference type="AlphaFoldDB" id="A0A6A4A8W2"/>